<name>A0ABQ0YFA0_9NOCA</name>
<dbReference type="EMBL" id="BLAH01000015">
    <property type="protein sequence ID" value="GES35211.1"/>
    <property type="molecule type" value="Genomic_DNA"/>
</dbReference>
<protein>
    <submittedName>
        <fullName evidence="2">Uncharacterized protein</fullName>
    </submittedName>
</protein>
<proteinExistence type="predicted"/>
<feature type="compositionally biased region" description="Low complexity" evidence="1">
    <location>
        <begin position="1"/>
        <end position="10"/>
    </location>
</feature>
<feature type="region of interest" description="Disordered" evidence="1">
    <location>
        <begin position="1"/>
        <end position="25"/>
    </location>
</feature>
<reference evidence="2 3" key="1">
    <citation type="journal article" date="2018" name="Biodegradation">
        <title>1,4-Dioxane degradation characteristics of Rhodococcus aetherivorans JCM 14343.</title>
        <authorList>
            <person name="Inoue D."/>
            <person name="Tsunoda T."/>
            <person name="Yamamoto N."/>
            <person name="Ike M."/>
            <person name="Sei K."/>
        </authorList>
    </citation>
    <scope>NUCLEOTIDE SEQUENCE [LARGE SCALE GENOMIC DNA]</scope>
    <source>
        <strain evidence="2 3">JCM 14343</strain>
    </source>
</reference>
<dbReference type="RefSeq" id="WP_006553203.1">
    <property type="nucleotide sequence ID" value="NZ_BAAAYP010000064.1"/>
</dbReference>
<accession>A0ABQ0YFA0</accession>
<comment type="caution">
    <text evidence="2">The sequence shown here is derived from an EMBL/GenBank/DDBJ whole genome shotgun (WGS) entry which is preliminary data.</text>
</comment>
<gene>
    <name evidence="2" type="ORF">RAJCM14343_0458</name>
</gene>
<dbReference type="Proteomes" id="UP000325466">
    <property type="component" value="Unassembled WGS sequence"/>
</dbReference>
<keyword evidence="3" id="KW-1185">Reference proteome</keyword>
<sequence length="190" mass="20205">MATSSTSAARRSLRPHTAPNVRENLRRERERVLARQAELETLAAPINDAAAKLAKLDAVLESRAATPRRKIEQLEKARDRRIAKIQQEYAAKIEAVKAEAESAGVHLTPEEQAQESSLLREYALAIVEFGKNASAGELAPLLGVSAREAKKIIEQAKSDLDTPDIPASPAASAPASAPGAGDTQPVTAAS</sequence>
<feature type="compositionally biased region" description="Low complexity" evidence="1">
    <location>
        <begin position="167"/>
        <end position="181"/>
    </location>
</feature>
<evidence type="ECO:0000313" key="2">
    <source>
        <dbReference type="EMBL" id="GES35211.1"/>
    </source>
</evidence>
<feature type="region of interest" description="Disordered" evidence="1">
    <location>
        <begin position="155"/>
        <end position="190"/>
    </location>
</feature>
<evidence type="ECO:0000313" key="3">
    <source>
        <dbReference type="Proteomes" id="UP000325466"/>
    </source>
</evidence>
<organism evidence="2 3">
    <name type="scientific">Rhodococcus aetherivorans</name>
    <dbReference type="NCBI Taxonomy" id="191292"/>
    <lineage>
        <taxon>Bacteria</taxon>
        <taxon>Bacillati</taxon>
        <taxon>Actinomycetota</taxon>
        <taxon>Actinomycetes</taxon>
        <taxon>Mycobacteriales</taxon>
        <taxon>Nocardiaceae</taxon>
        <taxon>Rhodococcus</taxon>
    </lineage>
</organism>
<evidence type="ECO:0000256" key="1">
    <source>
        <dbReference type="SAM" id="MobiDB-lite"/>
    </source>
</evidence>